<dbReference type="PANTHER" id="PTHR44167">
    <property type="entry name" value="OVARIAN-SPECIFIC SERINE/THREONINE-PROTEIN KINASE LOK-RELATED"/>
    <property type="match status" value="1"/>
</dbReference>
<keyword evidence="3" id="KW-1185">Reference proteome</keyword>
<evidence type="ECO:0000313" key="3">
    <source>
        <dbReference type="Proteomes" id="UP001194468"/>
    </source>
</evidence>
<dbReference type="CDD" id="cd00180">
    <property type="entry name" value="PKc"/>
    <property type="match status" value="1"/>
</dbReference>
<dbReference type="InterPro" id="IPR000719">
    <property type="entry name" value="Prot_kinase_dom"/>
</dbReference>
<dbReference type="EMBL" id="WHUW01000006">
    <property type="protein sequence ID" value="KAF8444995.1"/>
    <property type="molecule type" value="Genomic_DNA"/>
</dbReference>
<protein>
    <submittedName>
        <fullName evidence="2">Kinase-like domain-containing protein</fullName>
    </submittedName>
</protein>
<keyword evidence="2" id="KW-0418">Kinase</keyword>
<sequence length="380" mass="44281">MSRTVDVNAEVSQRMFAMWGKTDRTPPEELDSREVWWRDRYKELCSHGYLLRPRYSPQWVPSWKTSKKDWKDSEDGKRITFGPIIDATRTSDGKVVTLKRIKREDHPYEADIALYFSSQTLASQPANHCVPVYDVFVLDGEDDTMIMVMPLLRSYSDPSFDTVGEAVECFRQLFEGLQFMHQHRITHRDCMNENIMLDPTLLYPASFHPIATNLTVDCTGDAKHFTRTQRPPKYYFIDFGLSRRYDHSDANPKEIPIWGGDKEVPEFQNSNEPRDPFATDVFYIGNAIRKDFILEKRGLEFMKPLIASMIQADPDQRPKMDEVVARFDEIRSGLNQRKLRSRVVDIHEDLFERVVRTTSHWKRRIGFVARGIPAIPNPPS</sequence>
<dbReference type="AlphaFoldDB" id="A0AAD4C1B4"/>
<dbReference type="Proteomes" id="UP001194468">
    <property type="component" value="Unassembled WGS sequence"/>
</dbReference>
<evidence type="ECO:0000313" key="2">
    <source>
        <dbReference type="EMBL" id="KAF8444995.1"/>
    </source>
</evidence>
<dbReference type="PROSITE" id="PS50011">
    <property type="entry name" value="PROTEIN_KINASE_DOM"/>
    <property type="match status" value="1"/>
</dbReference>
<dbReference type="InterPro" id="IPR011009">
    <property type="entry name" value="Kinase-like_dom_sf"/>
</dbReference>
<feature type="domain" description="Protein kinase" evidence="1">
    <location>
        <begin position="70"/>
        <end position="380"/>
    </location>
</feature>
<gene>
    <name evidence="2" type="ORF">L210DRAFT_3476024</name>
</gene>
<reference evidence="2" key="1">
    <citation type="submission" date="2019-10" db="EMBL/GenBank/DDBJ databases">
        <authorList>
            <consortium name="DOE Joint Genome Institute"/>
            <person name="Kuo A."/>
            <person name="Miyauchi S."/>
            <person name="Kiss E."/>
            <person name="Drula E."/>
            <person name="Kohler A."/>
            <person name="Sanchez-Garcia M."/>
            <person name="Andreopoulos B."/>
            <person name="Barry K.W."/>
            <person name="Bonito G."/>
            <person name="Buee M."/>
            <person name="Carver A."/>
            <person name="Chen C."/>
            <person name="Cichocki N."/>
            <person name="Clum A."/>
            <person name="Culley D."/>
            <person name="Crous P.W."/>
            <person name="Fauchery L."/>
            <person name="Girlanda M."/>
            <person name="Hayes R."/>
            <person name="Keri Z."/>
            <person name="LaButti K."/>
            <person name="Lipzen A."/>
            <person name="Lombard V."/>
            <person name="Magnuson J."/>
            <person name="Maillard F."/>
            <person name="Morin E."/>
            <person name="Murat C."/>
            <person name="Nolan M."/>
            <person name="Ohm R."/>
            <person name="Pangilinan J."/>
            <person name="Pereira M."/>
            <person name="Perotto S."/>
            <person name="Peter M."/>
            <person name="Riley R."/>
            <person name="Sitrit Y."/>
            <person name="Stielow B."/>
            <person name="Szollosi G."/>
            <person name="Zifcakova L."/>
            <person name="Stursova M."/>
            <person name="Spatafora J.W."/>
            <person name="Tedersoo L."/>
            <person name="Vaario L.-M."/>
            <person name="Yamada A."/>
            <person name="Yan M."/>
            <person name="Wang P."/>
            <person name="Xu J."/>
            <person name="Bruns T."/>
            <person name="Baldrian P."/>
            <person name="Vilgalys R."/>
            <person name="Henrissat B."/>
            <person name="Grigoriev I.V."/>
            <person name="Hibbett D."/>
            <person name="Nagy L.G."/>
            <person name="Martin F.M."/>
        </authorList>
    </citation>
    <scope>NUCLEOTIDE SEQUENCE</scope>
    <source>
        <strain evidence="2">BED1</strain>
    </source>
</reference>
<dbReference type="GO" id="GO:0005634">
    <property type="term" value="C:nucleus"/>
    <property type="evidence" value="ECO:0007669"/>
    <property type="project" value="TreeGrafter"/>
</dbReference>
<reference evidence="2" key="2">
    <citation type="journal article" date="2020" name="Nat. Commun.">
        <title>Large-scale genome sequencing of mycorrhizal fungi provides insights into the early evolution of symbiotic traits.</title>
        <authorList>
            <person name="Miyauchi S."/>
            <person name="Kiss E."/>
            <person name="Kuo A."/>
            <person name="Drula E."/>
            <person name="Kohler A."/>
            <person name="Sanchez-Garcia M."/>
            <person name="Morin E."/>
            <person name="Andreopoulos B."/>
            <person name="Barry K.W."/>
            <person name="Bonito G."/>
            <person name="Buee M."/>
            <person name="Carver A."/>
            <person name="Chen C."/>
            <person name="Cichocki N."/>
            <person name="Clum A."/>
            <person name="Culley D."/>
            <person name="Crous P.W."/>
            <person name="Fauchery L."/>
            <person name="Girlanda M."/>
            <person name="Hayes R.D."/>
            <person name="Keri Z."/>
            <person name="LaButti K."/>
            <person name="Lipzen A."/>
            <person name="Lombard V."/>
            <person name="Magnuson J."/>
            <person name="Maillard F."/>
            <person name="Murat C."/>
            <person name="Nolan M."/>
            <person name="Ohm R.A."/>
            <person name="Pangilinan J."/>
            <person name="Pereira M.F."/>
            <person name="Perotto S."/>
            <person name="Peter M."/>
            <person name="Pfister S."/>
            <person name="Riley R."/>
            <person name="Sitrit Y."/>
            <person name="Stielow J.B."/>
            <person name="Szollosi G."/>
            <person name="Zifcakova L."/>
            <person name="Stursova M."/>
            <person name="Spatafora J.W."/>
            <person name="Tedersoo L."/>
            <person name="Vaario L.M."/>
            <person name="Yamada A."/>
            <person name="Yan M."/>
            <person name="Wang P."/>
            <person name="Xu J."/>
            <person name="Bruns T."/>
            <person name="Baldrian P."/>
            <person name="Vilgalys R."/>
            <person name="Dunand C."/>
            <person name="Henrissat B."/>
            <person name="Grigoriev I.V."/>
            <person name="Hibbett D."/>
            <person name="Nagy L.G."/>
            <person name="Martin F.M."/>
        </authorList>
    </citation>
    <scope>NUCLEOTIDE SEQUENCE</scope>
    <source>
        <strain evidence="2">BED1</strain>
    </source>
</reference>
<comment type="caution">
    <text evidence="2">The sequence shown here is derived from an EMBL/GenBank/DDBJ whole genome shotgun (WGS) entry which is preliminary data.</text>
</comment>
<dbReference type="SMART" id="SM00220">
    <property type="entry name" value="S_TKc"/>
    <property type="match status" value="1"/>
</dbReference>
<dbReference type="GO" id="GO:0005524">
    <property type="term" value="F:ATP binding"/>
    <property type="evidence" value="ECO:0007669"/>
    <property type="project" value="InterPro"/>
</dbReference>
<keyword evidence="2" id="KW-0808">Transferase</keyword>
<dbReference type="GO" id="GO:0004674">
    <property type="term" value="F:protein serine/threonine kinase activity"/>
    <property type="evidence" value="ECO:0007669"/>
    <property type="project" value="TreeGrafter"/>
</dbReference>
<accession>A0AAD4C1B4</accession>
<dbReference type="Gene3D" id="1.10.510.10">
    <property type="entry name" value="Transferase(Phosphotransferase) domain 1"/>
    <property type="match status" value="1"/>
</dbReference>
<organism evidence="2 3">
    <name type="scientific">Boletus edulis BED1</name>
    <dbReference type="NCBI Taxonomy" id="1328754"/>
    <lineage>
        <taxon>Eukaryota</taxon>
        <taxon>Fungi</taxon>
        <taxon>Dikarya</taxon>
        <taxon>Basidiomycota</taxon>
        <taxon>Agaricomycotina</taxon>
        <taxon>Agaricomycetes</taxon>
        <taxon>Agaricomycetidae</taxon>
        <taxon>Boletales</taxon>
        <taxon>Boletineae</taxon>
        <taxon>Boletaceae</taxon>
        <taxon>Boletoideae</taxon>
        <taxon>Boletus</taxon>
    </lineage>
</organism>
<dbReference type="GO" id="GO:0044773">
    <property type="term" value="P:mitotic DNA damage checkpoint signaling"/>
    <property type="evidence" value="ECO:0007669"/>
    <property type="project" value="TreeGrafter"/>
</dbReference>
<dbReference type="Pfam" id="PF00069">
    <property type="entry name" value="Pkinase"/>
    <property type="match status" value="1"/>
</dbReference>
<dbReference type="PANTHER" id="PTHR44167:SF24">
    <property type="entry name" value="SERINE_THREONINE-PROTEIN KINASE CHK2"/>
    <property type="match status" value="1"/>
</dbReference>
<evidence type="ECO:0000259" key="1">
    <source>
        <dbReference type="PROSITE" id="PS50011"/>
    </source>
</evidence>
<dbReference type="SUPFAM" id="SSF56112">
    <property type="entry name" value="Protein kinase-like (PK-like)"/>
    <property type="match status" value="1"/>
</dbReference>
<name>A0AAD4C1B4_BOLED</name>
<proteinExistence type="predicted"/>